<evidence type="ECO:0000313" key="2">
    <source>
        <dbReference type="Proteomes" id="UP001519863"/>
    </source>
</evidence>
<dbReference type="InterPro" id="IPR011990">
    <property type="entry name" value="TPR-like_helical_dom_sf"/>
</dbReference>
<dbReference type="InterPro" id="IPR053137">
    <property type="entry name" value="NLR-like"/>
</dbReference>
<organism evidence="1 2">
    <name type="scientific">Actinoplanes hulinensis</name>
    <dbReference type="NCBI Taxonomy" id="1144547"/>
    <lineage>
        <taxon>Bacteria</taxon>
        <taxon>Bacillati</taxon>
        <taxon>Actinomycetota</taxon>
        <taxon>Actinomycetes</taxon>
        <taxon>Micromonosporales</taxon>
        <taxon>Micromonosporaceae</taxon>
        <taxon>Actinoplanes</taxon>
    </lineage>
</organism>
<dbReference type="Pfam" id="PF13424">
    <property type="entry name" value="TPR_12"/>
    <property type="match status" value="1"/>
</dbReference>
<keyword evidence="2" id="KW-1185">Reference proteome</keyword>
<dbReference type="PANTHER" id="PTHR46082">
    <property type="entry name" value="ATP/GTP-BINDING PROTEIN-RELATED"/>
    <property type="match status" value="1"/>
</dbReference>
<dbReference type="EMBL" id="JAHXZI010000008">
    <property type="protein sequence ID" value="MBW6435490.1"/>
    <property type="molecule type" value="Genomic_DNA"/>
</dbReference>
<sequence>MPPALLDRLHAAVSDAVRSFGPDDPRTLDARLALGLGFRERGRDDDAYAELAAVARDRARVLGPEHPDTFTARHEAALSRLHTHICAVEPGPEALPEAVRLLEDVAADRERVLGPDHPDTLAVLLNLGYVYGTAGRFTESAATEARLLPGWQRAVAEAERTLGPDDPETQFRRLRLAHECDSRDRRDEALALREEVRAAWGRVAADRAARLGEIHPGTLDARQHHAWAHRWTGRPDDELRLDREIVADHERILGPTGPRTLQAKAAFAWAHHDLPESVDLAAEIIDEVAATLDEEHLRKVRTVLVLHLARTDRSDEAQALAARYPLPTDDEDDY</sequence>
<proteinExistence type="predicted"/>
<dbReference type="Proteomes" id="UP001519863">
    <property type="component" value="Unassembled WGS sequence"/>
</dbReference>
<dbReference type="RefSeq" id="WP_220144921.1">
    <property type="nucleotide sequence ID" value="NZ_JAHXZI010000008.1"/>
</dbReference>
<dbReference type="Pfam" id="PF13374">
    <property type="entry name" value="TPR_10"/>
    <property type="match status" value="2"/>
</dbReference>
<protein>
    <submittedName>
        <fullName evidence="1">Tetratricopeptide repeat protein</fullName>
    </submittedName>
</protein>
<dbReference type="PANTHER" id="PTHR46082:SF6">
    <property type="entry name" value="AAA+ ATPASE DOMAIN-CONTAINING PROTEIN-RELATED"/>
    <property type="match status" value="1"/>
</dbReference>
<reference evidence="1 2" key="1">
    <citation type="journal article" date="2013" name="Antonie Van Leeuwenhoek">
        <title>Actinoplanes hulinensis sp. nov., a novel actinomycete isolated from soybean root (Glycine max (L.) Merr).</title>
        <authorList>
            <person name="Shen Y."/>
            <person name="Liu C."/>
            <person name="Wang X."/>
            <person name="Zhao J."/>
            <person name="Jia F."/>
            <person name="Zhang Y."/>
            <person name="Wang L."/>
            <person name="Yang D."/>
            <person name="Xiang W."/>
        </authorList>
    </citation>
    <scope>NUCLEOTIDE SEQUENCE [LARGE SCALE GENOMIC DNA]</scope>
    <source>
        <strain evidence="1 2">NEAU-M9</strain>
    </source>
</reference>
<evidence type="ECO:0000313" key="1">
    <source>
        <dbReference type="EMBL" id="MBW6435490.1"/>
    </source>
</evidence>
<comment type="caution">
    <text evidence="1">The sequence shown here is derived from an EMBL/GenBank/DDBJ whole genome shotgun (WGS) entry which is preliminary data.</text>
</comment>
<dbReference type="Gene3D" id="1.25.40.10">
    <property type="entry name" value="Tetratricopeptide repeat domain"/>
    <property type="match status" value="1"/>
</dbReference>
<accession>A0ABS7B382</accession>
<dbReference type="SUPFAM" id="SSF48452">
    <property type="entry name" value="TPR-like"/>
    <property type="match status" value="1"/>
</dbReference>
<name>A0ABS7B382_9ACTN</name>
<gene>
    <name evidence="1" type="ORF">KZ829_17260</name>
</gene>